<name>A0A484M2F7_9ASTE</name>
<evidence type="ECO:0000256" key="2">
    <source>
        <dbReference type="ARBA" id="ARBA00004474"/>
    </source>
</evidence>
<dbReference type="EMBL" id="OOIL02002425">
    <property type="protein sequence ID" value="VFQ82789.1"/>
    <property type="molecule type" value="Genomic_DNA"/>
</dbReference>
<keyword evidence="6" id="KW-0067">ATP-binding</keyword>
<comment type="similarity">
    <text evidence="3">Belongs to the Ycf2 family.</text>
</comment>
<dbReference type="OrthoDB" id="1653389at2759"/>
<sequence>MMMRCTRYGAIHGGNLQSMHQRPHGPVEAAAMTGLRWSEARPPTAVLDEASGNTKTPREEFWTGLCYCGIQGMEFVEELESALVGSSSILDQQFLYESEFEESPQQIEEDLLNHIVWTPRLWRPWGFLGVSYEENDSERGTMQYNTRAKEFIWDPTDPLFLLFKDQTPGSIFSRRELFAEEEMAKALLTSQIEHMFLSKNTRFFSNKTQEKHFEFLIHRQKWLRTNSSLSNGSFLSNTLSESYQYLSNMFLSNGTLLDQMTKTLLKKRWLFPDEIKIGFM</sequence>
<organism evidence="7 8">
    <name type="scientific">Cuscuta campestris</name>
    <dbReference type="NCBI Taxonomy" id="132261"/>
    <lineage>
        <taxon>Eukaryota</taxon>
        <taxon>Viridiplantae</taxon>
        <taxon>Streptophyta</taxon>
        <taxon>Embryophyta</taxon>
        <taxon>Tracheophyta</taxon>
        <taxon>Spermatophyta</taxon>
        <taxon>Magnoliopsida</taxon>
        <taxon>eudicotyledons</taxon>
        <taxon>Gunneridae</taxon>
        <taxon>Pentapetalae</taxon>
        <taxon>asterids</taxon>
        <taxon>lamiids</taxon>
        <taxon>Solanales</taxon>
        <taxon>Convolvulaceae</taxon>
        <taxon>Cuscuteae</taxon>
        <taxon>Cuscuta</taxon>
        <taxon>Cuscuta subgen. Grammica</taxon>
        <taxon>Cuscuta sect. Cleistogrammica</taxon>
    </lineage>
</organism>
<accession>A0A484M2F7</accession>
<proteinExistence type="inferred from homology"/>
<comment type="function">
    <text evidence="1">Probable ATPase of unknown function. Its presence in a non-photosynthetic plant (Epifagus virginiana) and experiments in tobacco indicate that it has an essential function which is probably not related to photosynthesis.</text>
</comment>
<evidence type="ECO:0000256" key="4">
    <source>
        <dbReference type="ARBA" id="ARBA00022640"/>
    </source>
</evidence>
<keyword evidence="4" id="KW-0934">Plastid</keyword>
<dbReference type="PANTHER" id="PTHR33078">
    <property type="entry name" value="PROTEIN YCF2-RELATED"/>
    <property type="match status" value="1"/>
</dbReference>
<gene>
    <name evidence="7" type="ORF">CCAM_LOCUS24565</name>
</gene>
<dbReference type="PANTHER" id="PTHR33078:SF100">
    <property type="entry name" value="PROTEIN YCF2"/>
    <property type="match status" value="1"/>
</dbReference>
<dbReference type="Proteomes" id="UP000595140">
    <property type="component" value="Unassembled WGS sequence"/>
</dbReference>
<evidence type="ECO:0000256" key="3">
    <source>
        <dbReference type="ARBA" id="ARBA00009361"/>
    </source>
</evidence>
<evidence type="ECO:0000256" key="6">
    <source>
        <dbReference type="ARBA" id="ARBA00022840"/>
    </source>
</evidence>
<comment type="subcellular location">
    <subcellularLocation>
        <location evidence="2">Plastid</location>
    </subcellularLocation>
</comment>
<evidence type="ECO:0000256" key="5">
    <source>
        <dbReference type="ARBA" id="ARBA00022741"/>
    </source>
</evidence>
<evidence type="ECO:0000313" key="8">
    <source>
        <dbReference type="Proteomes" id="UP000595140"/>
    </source>
</evidence>
<keyword evidence="5" id="KW-0547">Nucleotide-binding</keyword>
<evidence type="ECO:0000313" key="7">
    <source>
        <dbReference type="EMBL" id="VFQ82789.1"/>
    </source>
</evidence>
<keyword evidence="8" id="KW-1185">Reference proteome</keyword>
<reference evidence="7 8" key="1">
    <citation type="submission" date="2018-04" db="EMBL/GenBank/DDBJ databases">
        <authorList>
            <person name="Vogel A."/>
        </authorList>
    </citation>
    <scope>NUCLEOTIDE SEQUENCE [LARGE SCALE GENOMIC DNA]</scope>
</reference>
<evidence type="ECO:0000256" key="1">
    <source>
        <dbReference type="ARBA" id="ARBA00002329"/>
    </source>
</evidence>
<dbReference type="AlphaFoldDB" id="A0A484M2F7"/>
<dbReference type="GO" id="GO:0009536">
    <property type="term" value="C:plastid"/>
    <property type="evidence" value="ECO:0007669"/>
    <property type="project" value="UniProtKB-SubCell"/>
</dbReference>
<dbReference type="GO" id="GO:0005524">
    <property type="term" value="F:ATP binding"/>
    <property type="evidence" value="ECO:0007669"/>
    <property type="project" value="UniProtKB-KW"/>
</dbReference>
<protein>
    <submittedName>
        <fullName evidence="7">Uncharacterized protein</fullName>
    </submittedName>
</protein>